<dbReference type="GO" id="GO:0048188">
    <property type="term" value="C:Set1C/COMPASS complex"/>
    <property type="evidence" value="ECO:0007669"/>
    <property type="project" value="InterPro"/>
</dbReference>
<dbReference type="InterPro" id="IPR011011">
    <property type="entry name" value="Znf_FYVE_PHD"/>
</dbReference>
<dbReference type="InParanoid" id="A0A163ANY6"/>
<evidence type="ECO:0000256" key="3">
    <source>
        <dbReference type="ARBA" id="ARBA00022771"/>
    </source>
</evidence>
<name>A0A163ANY6_PHYB8</name>
<evidence type="ECO:0000259" key="8">
    <source>
        <dbReference type="PROSITE" id="PS50016"/>
    </source>
</evidence>
<dbReference type="PANTHER" id="PTHR46174">
    <property type="entry name" value="CXXC-TYPE ZINC FINGER PROTEIN 1"/>
    <property type="match status" value="1"/>
</dbReference>
<feature type="domain" description="PHD-type" evidence="8">
    <location>
        <begin position="61"/>
        <end position="112"/>
    </location>
</feature>
<dbReference type="PROSITE" id="PS50016">
    <property type="entry name" value="ZF_PHD_2"/>
    <property type="match status" value="1"/>
</dbReference>
<evidence type="ECO:0000256" key="7">
    <source>
        <dbReference type="SAM" id="MobiDB-lite"/>
    </source>
</evidence>
<dbReference type="InterPro" id="IPR013083">
    <property type="entry name" value="Znf_RING/FYVE/PHD"/>
</dbReference>
<dbReference type="VEuPathDB" id="FungiDB:PHYBLDRAFT_111402"/>
<dbReference type="SMART" id="SM00249">
    <property type="entry name" value="PHD"/>
    <property type="match status" value="1"/>
</dbReference>
<dbReference type="InterPro" id="IPR019786">
    <property type="entry name" value="Zinc_finger_PHD-type_CS"/>
</dbReference>
<dbReference type="SUPFAM" id="SSF57903">
    <property type="entry name" value="FYVE/PHD zinc finger"/>
    <property type="match status" value="1"/>
</dbReference>
<dbReference type="OrthoDB" id="436852at2759"/>
<accession>A0A163ANY6</accession>
<evidence type="ECO:0000256" key="6">
    <source>
        <dbReference type="PROSITE-ProRule" id="PRU00146"/>
    </source>
</evidence>
<dbReference type="InterPro" id="IPR001965">
    <property type="entry name" value="Znf_PHD"/>
</dbReference>
<reference evidence="10" key="1">
    <citation type="submission" date="2015-06" db="EMBL/GenBank/DDBJ databases">
        <title>Expansion of signal transduction pathways in fungi by whole-genome duplication.</title>
        <authorList>
            <consortium name="DOE Joint Genome Institute"/>
            <person name="Corrochano L.M."/>
            <person name="Kuo A."/>
            <person name="Marcet-Houben M."/>
            <person name="Polaino S."/>
            <person name="Salamov A."/>
            <person name="Villalobos J.M."/>
            <person name="Alvarez M.I."/>
            <person name="Avalos J."/>
            <person name="Benito E.P."/>
            <person name="Benoit I."/>
            <person name="Burger G."/>
            <person name="Camino L.P."/>
            <person name="Canovas D."/>
            <person name="Cerda-Olmedo E."/>
            <person name="Cheng J.-F."/>
            <person name="Dominguez A."/>
            <person name="Elias M."/>
            <person name="Eslava A.P."/>
            <person name="Glaser F."/>
            <person name="Grimwood J."/>
            <person name="Gutierrez G."/>
            <person name="Heitman J."/>
            <person name="Henrissat B."/>
            <person name="Iturriaga E.A."/>
            <person name="Lang B.F."/>
            <person name="Lavin J.L."/>
            <person name="Lee S."/>
            <person name="Li W."/>
            <person name="Lindquist E."/>
            <person name="Lopez-Garcia S."/>
            <person name="Luque E.M."/>
            <person name="Marcos A.T."/>
            <person name="Martin J."/>
            <person name="McCluskey K."/>
            <person name="Medina H.R."/>
            <person name="Miralles-Duran A."/>
            <person name="Miyazaki A."/>
            <person name="Munoz-Torres E."/>
            <person name="Oguiza J.A."/>
            <person name="Ohm R."/>
            <person name="Olmedo M."/>
            <person name="Orejas M."/>
            <person name="Ortiz-Castellanos L."/>
            <person name="Pisabarro A.G."/>
            <person name="Rodriguez-Romero J."/>
            <person name="Ruiz-Herrera J."/>
            <person name="Ruiz-Vazquez R."/>
            <person name="Sanz C."/>
            <person name="Schackwitz W."/>
            <person name="Schmutz J."/>
            <person name="Shahriari M."/>
            <person name="Shelest E."/>
            <person name="Silva-Franco F."/>
            <person name="Soanes D."/>
            <person name="Syed K."/>
            <person name="Tagua V.G."/>
            <person name="Talbot N.J."/>
            <person name="Thon M."/>
            <person name="De vries R.P."/>
            <person name="Wiebenga A."/>
            <person name="Yadav J.S."/>
            <person name="Braun E.L."/>
            <person name="Baker S."/>
            <person name="Garre V."/>
            <person name="Horwitz B."/>
            <person name="Torres-Martinez S."/>
            <person name="Idnurm A."/>
            <person name="Herrera-Estrella A."/>
            <person name="Gabaldon T."/>
            <person name="Grigoriev I.V."/>
        </authorList>
    </citation>
    <scope>NUCLEOTIDE SEQUENCE [LARGE SCALE GENOMIC DNA]</scope>
    <source>
        <strain evidence="10">NRRL 1555(-)</strain>
    </source>
</reference>
<dbReference type="GeneID" id="28989121"/>
<dbReference type="Pfam" id="PF00628">
    <property type="entry name" value="PHD"/>
    <property type="match status" value="1"/>
</dbReference>
<proteinExistence type="predicted"/>
<dbReference type="AlphaFoldDB" id="A0A163ANY6"/>
<evidence type="ECO:0000313" key="9">
    <source>
        <dbReference type="EMBL" id="OAD74781.1"/>
    </source>
</evidence>
<comment type="subcellular location">
    <subcellularLocation>
        <location evidence="1">Nucleus</location>
    </subcellularLocation>
</comment>
<dbReference type="Gene3D" id="3.30.40.10">
    <property type="entry name" value="Zinc/RING finger domain, C3HC4 (zinc finger)"/>
    <property type="match status" value="1"/>
</dbReference>
<evidence type="ECO:0000313" key="10">
    <source>
        <dbReference type="Proteomes" id="UP000077315"/>
    </source>
</evidence>
<feature type="region of interest" description="Disordered" evidence="7">
    <location>
        <begin position="1"/>
        <end position="51"/>
    </location>
</feature>
<evidence type="ECO:0000256" key="4">
    <source>
        <dbReference type="ARBA" id="ARBA00022833"/>
    </source>
</evidence>
<keyword evidence="3 6" id="KW-0863">Zinc-finger</keyword>
<dbReference type="EMBL" id="KV440978">
    <property type="protein sequence ID" value="OAD74781.1"/>
    <property type="molecule type" value="Genomic_DNA"/>
</dbReference>
<sequence>MDRPEAIKLSTAPVRKRKKNNTATTTATTTPITTTQTVSTGTAITTSTTATKGGRRQTNRVLYCICQKPYDASRFMIACDECDQWFHGDCVNFTESESELIDSYICTPCTKGTLIADLA</sequence>
<keyword evidence="10" id="KW-1185">Reference proteome</keyword>
<dbReference type="PROSITE" id="PS01359">
    <property type="entry name" value="ZF_PHD_1"/>
    <property type="match status" value="1"/>
</dbReference>
<organism evidence="9 10">
    <name type="scientific">Phycomyces blakesleeanus (strain ATCC 8743b / DSM 1359 / FGSC 10004 / NBRC 33097 / NRRL 1555)</name>
    <dbReference type="NCBI Taxonomy" id="763407"/>
    <lineage>
        <taxon>Eukaryota</taxon>
        <taxon>Fungi</taxon>
        <taxon>Fungi incertae sedis</taxon>
        <taxon>Mucoromycota</taxon>
        <taxon>Mucoromycotina</taxon>
        <taxon>Mucoromycetes</taxon>
        <taxon>Mucorales</taxon>
        <taxon>Phycomycetaceae</taxon>
        <taxon>Phycomyces</taxon>
    </lineage>
</organism>
<dbReference type="PANTHER" id="PTHR46174:SF1">
    <property type="entry name" value="CXXC-TYPE ZINC FINGER PROTEIN 1"/>
    <property type="match status" value="1"/>
</dbReference>
<dbReference type="RefSeq" id="XP_018292821.1">
    <property type="nucleotide sequence ID" value="XM_018428215.1"/>
</dbReference>
<evidence type="ECO:0000256" key="1">
    <source>
        <dbReference type="ARBA" id="ARBA00004123"/>
    </source>
</evidence>
<dbReference type="InterPro" id="IPR037869">
    <property type="entry name" value="Spp1/CFP1"/>
</dbReference>
<keyword evidence="2" id="KW-0479">Metal-binding</keyword>
<dbReference type="GO" id="GO:0008270">
    <property type="term" value="F:zinc ion binding"/>
    <property type="evidence" value="ECO:0007669"/>
    <property type="project" value="UniProtKB-KW"/>
</dbReference>
<dbReference type="InterPro" id="IPR019787">
    <property type="entry name" value="Znf_PHD-finger"/>
</dbReference>
<gene>
    <name evidence="9" type="ORF">PHYBLDRAFT_111402</name>
</gene>
<keyword evidence="5" id="KW-0539">Nucleus</keyword>
<evidence type="ECO:0000256" key="2">
    <source>
        <dbReference type="ARBA" id="ARBA00022723"/>
    </source>
</evidence>
<dbReference type="STRING" id="763407.A0A163ANY6"/>
<dbReference type="Proteomes" id="UP000077315">
    <property type="component" value="Unassembled WGS sequence"/>
</dbReference>
<feature type="compositionally biased region" description="Low complexity" evidence="7">
    <location>
        <begin position="22"/>
        <end position="51"/>
    </location>
</feature>
<protein>
    <recommendedName>
        <fullName evidence="8">PHD-type domain-containing protein</fullName>
    </recommendedName>
</protein>
<evidence type="ECO:0000256" key="5">
    <source>
        <dbReference type="ARBA" id="ARBA00023242"/>
    </source>
</evidence>
<dbReference type="GO" id="GO:0045893">
    <property type="term" value="P:positive regulation of DNA-templated transcription"/>
    <property type="evidence" value="ECO:0007669"/>
    <property type="project" value="TreeGrafter"/>
</dbReference>
<keyword evidence="4" id="KW-0862">Zinc</keyword>